<dbReference type="Pfam" id="PF00022">
    <property type="entry name" value="Actin"/>
    <property type="match status" value="2"/>
</dbReference>
<evidence type="ECO:0000313" key="4">
    <source>
        <dbReference type="Proteomes" id="UP001306508"/>
    </source>
</evidence>
<evidence type="ECO:0000313" key="3">
    <source>
        <dbReference type="EMBL" id="KAK5779483.1"/>
    </source>
</evidence>
<feature type="region of interest" description="Disordered" evidence="2">
    <location>
        <begin position="361"/>
        <end position="393"/>
    </location>
</feature>
<dbReference type="EMBL" id="JAWIZZ010000047">
    <property type="protein sequence ID" value="KAK5779483.1"/>
    <property type="molecule type" value="Genomic_DNA"/>
</dbReference>
<dbReference type="PANTHER" id="PTHR11937">
    <property type="entry name" value="ACTIN"/>
    <property type="match status" value="1"/>
</dbReference>
<feature type="compositionally biased region" description="Low complexity" evidence="2">
    <location>
        <begin position="361"/>
        <end position="374"/>
    </location>
</feature>
<dbReference type="InterPro" id="IPR043129">
    <property type="entry name" value="ATPase_NBD"/>
</dbReference>
<protein>
    <recommendedName>
        <fullName evidence="5">Actin-related protein</fullName>
    </recommendedName>
</protein>
<evidence type="ECO:0000256" key="1">
    <source>
        <dbReference type="RuleBase" id="RU000487"/>
    </source>
</evidence>
<evidence type="ECO:0008006" key="5">
    <source>
        <dbReference type="Google" id="ProtNLM"/>
    </source>
</evidence>
<feature type="compositionally biased region" description="Polar residues" evidence="2">
    <location>
        <begin position="378"/>
        <end position="393"/>
    </location>
</feature>
<organism evidence="3 4">
    <name type="scientific">Arxiozyma heterogenica</name>
    <dbReference type="NCBI Taxonomy" id="278026"/>
    <lineage>
        <taxon>Eukaryota</taxon>
        <taxon>Fungi</taxon>
        <taxon>Dikarya</taxon>
        <taxon>Ascomycota</taxon>
        <taxon>Saccharomycotina</taxon>
        <taxon>Saccharomycetes</taxon>
        <taxon>Saccharomycetales</taxon>
        <taxon>Saccharomycetaceae</taxon>
        <taxon>Arxiozyma</taxon>
    </lineage>
</organism>
<accession>A0AAN7WGH6</accession>
<comment type="caution">
    <text evidence="3">The sequence shown here is derived from an EMBL/GenBank/DDBJ whole genome shotgun (WGS) entry which is preliminary data.</text>
</comment>
<dbReference type="Proteomes" id="UP001306508">
    <property type="component" value="Unassembled WGS sequence"/>
</dbReference>
<evidence type="ECO:0000256" key="2">
    <source>
        <dbReference type="SAM" id="MobiDB-lite"/>
    </source>
</evidence>
<dbReference type="InterPro" id="IPR004000">
    <property type="entry name" value="Actin"/>
</dbReference>
<dbReference type="Gene3D" id="3.30.420.40">
    <property type="match status" value="2"/>
</dbReference>
<dbReference type="AlphaFoldDB" id="A0AAN7WGH6"/>
<reference evidence="4" key="1">
    <citation type="submission" date="2023-07" db="EMBL/GenBank/DDBJ databases">
        <title>A draft genome of Kazachstania heterogenica Y-27499.</title>
        <authorList>
            <person name="Donic C."/>
            <person name="Kralova J.S."/>
            <person name="Fidel L."/>
            <person name="Ben-Dor S."/>
            <person name="Jung S."/>
        </authorList>
    </citation>
    <scope>NUCLEOTIDE SEQUENCE [LARGE SCALE GENOMIC DNA]</scope>
    <source>
        <strain evidence="4">Y27499</strain>
    </source>
</reference>
<dbReference type="SUPFAM" id="SSF53067">
    <property type="entry name" value="Actin-like ATPase domain"/>
    <property type="match status" value="3"/>
</dbReference>
<keyword evidence="4" id="KW-1185">Reference proteome</keyword>
<comment type="similarity">
    <text evidence="1">Belongs to the actin family.</text>
</comment>
<proteinExistence type="inferred from homology"/>
<sequence length="547" mass="62205">MPSEKKCIVISIGSHSTIVGFSDRELPTCILPSTYMQNKNNLNEYIFDKYEMLQLSSSRNSTASKDDYEVFTLVNENEIPYNWTALEKQWDYIFKQKLQCDPKEYPMVISIPMISKTTQLRILMEKYMELAFEKFDVPIIQFLLEPLATTLSMGKKNALVIDIGFNGCKITPVIDGIVVKNGVTKNKYGGAFLDYVISKFLDQKVKNSNENINTNLEPKEKTPIEIWWESNTCIQDFKMTMLQVCDKDLQDLERYYREQEQMYLKQQEQMKQLGGTGIVTGTVPAFNSNIINMTNNPLTQNKNYLYKPLNKTLKLTQKDILSISEYLFKPNLFSETFPQDDGLSEIVSKCVKKTAATICNSTNNNIDGDNTNTDKSGEISSNSHKNTSANPNNTMIRTIGSSLIIPPKPTSDGTNSNRNSGLNRFDNNINFLDGFPSSIQMGNNGNSVTTTPEHIYSSLLTNVIITGSTSLINGMEQRIIQELSIRFPQYKLITFANQYTMDRQLQGWISCCTMANLPTWELGRWYSQEEWISAQNSLNTNEESVQT</sequence>
<name>A0AAN7WGH6_9SACH</name>
<gene>
    <name evidence="3" type="ORF">RI543_003374</name>
</gene>
<dbReference type="Gene3D" id="3.90.640.10">
    <property type="entry name" value="Actin, Chain A, domain 4"/>
    <property type="match status" value="1"/>
</dbReference>
<dbReference type="SMART" id="SM00268">
    <property type="entry name" value="ACTIN"/>
    <property type="match status" value="1"/>
</dbReference>